<evidence type="ECO:0000256" key="2">
    <source>
        <dbReference type="SAM" id="MobiDB-lite"/>
    </source>
</evidence>
<organism evidence="5 6">
    <name type="scientific">Krasilnikovia cinnamomea</name>
    <dbReference type="NCBI Taxonomy" id="349313"/>
    <lineage>
        <taxon>Bacteria</taxon>
        <taxon>Bacillati</taxon>
        <taxon>Actinomycetota</taxon>
        <taxon>Actinomycetes</taxon>
        <taxon>Micromonosporales</taxon>
        <taxon>Micromonosporaceae</taxon>
        <taxon>Krasilnikovia</taxon>
    </lineage>
</organism>
<dbReference type="PANTHER" id="PTHR34823">
    <property type="entry name" value="GLCNAC-BINDING PROTEIN A"/>
    <property type="match status" value="1"/>
</dbReference>
<dbReference type="CDD" id="cd21177">
    <property type="entry name" value="LPMO_AA10"/>
    <property type="match status" value="1"/>
</dbReference>
<dbReference type="OrthoDB" id="5179374at2"/>
<dbReference type="Proteomes" id="UP000292564">
    <property type="component" value="Unassembled WGS sequence"/>
</dbReference>
<keyword evidence="1" id="KW-0732">Signal</keyword>
<dbReference type="AlphaFoldDB" id="A0A4Q7ZCN1"/>
<dbReference type="EMBL" id="SHKY01000001">
    <property type="protein sequence ID" value="RZU48422.1"/>
    <property type="molecule type" value="Genomic_DNA"/>
</dbReference>
<feature type="region of interest" description="Disordered" evidence="2">
    <location>
        <begin position="233"/>
        <end position="277"/>
    </location>
</feature>
<evidence type="ECO:0000256" key="1">
    <source>
        <dbReference type="ARBA" id="ARBA00022729"/>
    </source>
</evidence>
<keyword evidence="3" id="KW-1133">Transmembrane helix</keyword>
<dbReference type="RefSeq" id="WP_130507668.1">
    <property type="nucleotide sequence ID" value="NZ_SHKY01000001.1"/>
</dbReference>
<keyword evidence="3" id="KW-0812">Transmembrane</keyword>
<sequence length="323" mass="33191">MTHRTATAQHRPARRPVTSTGTRIAAVAAAGGIAVAAGLLPAVPALAHGAPALPLSRTAACAAGGTDTGSAACAAARKANGRAFGTFDNLRVPGVDGKDRQFIPDGELCSGGLPEFKGLDLARADWPATRMTAGGSLTIRYRTTIPHEGLFRVYLTKSGYDPARPLRWSDLGSQPILTADNPPVRDGAYQMRGRLPADRTGRHVLFTIWQTTSTPDTYYSCSDLVLAAGAGTGAAATPRPSASSSTAKPATSARPLASRSPEPGAVATPDEGDPKAAAPVEKDYLVGPAEDQTALGRGLLTAALIVGVGVTAAIGLRRLRGKR</sequence>
<feature type="domain" description="Chitin-binding type-4" evidence="4">
    <location>
        <begin position="48"/>
        <end position="224"/>
    </location>
</feature>
<reference evidence="5 6" key="1">
    <citation type="submission" date="2019-02" db="EMBL/GenBank/DDBJ databases">
        <title>Sequencing the genomes of 1000 actinobacteria strains.</title>
        <authorList>
            <person name="Klenk H.-P."/>
        </authorList>
    </citation>
    <scope>NUCLEOTIDE SEQUENCE [LARGE SCALE GENOMIC DNA]</scope>
    <source>
        <strain evidence="5 6">DSM 45162</strain>
    </source>
</reference>
<proteinExistence type="predicted"/>
<gene>
    <name evidence="5" type="ORF">EV385_0136</name>
</gene>
<evidence type="ECO:0000313" key="5">
    <source>
        <dbReference type="EMBL" id="RZU48422.1"/>
    </source>
</evidence>
<dbReference type="InterPro" id="IPR004302">
    <property type="entry name" value="Cellulose/chitin-bd_N"/>
</dbReference>
<dbReference type="PANTHER" id="PTHR34823:SF1">
    <property type="entry name" value="CHITIN-BINDING TYPE-4 DOMAIN-CONTAINING PROTEIN"/>
    <property type="match status" value="1"/>
</dbReference>
<name>A0A4Q7ZCN1_9ACTN</name>
<keyword evidence="3" id="KW-0472">Membrane</keyword>
<evidence type="ECO:0000259" key="4">
    <source>
        <dbReference type="Pfam" id="PF03067"/>
    </source>
</evidence>
<feature type="region of interest" description="Disordered" evidence="2">
    <location>
        <begin position="1"/>
        <end position="20"/>
    </location>
</feature>
<feature type="compositionally biased region" description="Low complexity" evidence="2">
    <location>
        <begin position="233"/>
        <end position="255"/>
    </location>
</feature>
<dbReference type="Gene3D" id="2.70.50.50">
    <property type="entry name" value="chitin-binding protein cbp21"/>
    <property type="match status" value="1"/>
</dbReference>
<dbReference type="InterPro" id="IPR051024">
    <property type="entry name" value="GlcNAc_Chitin_IntDeg"/>
</dbReference>
<evidence type="ECO:0000256" key="3">
    <source>
        <dbReference type="SAM" id="Phobius"/>
    </source>
</evidence>
<feature type="transmembrane region" description="Helical" evidence="3">
    <location>
        <begin position="298"/>
        <end position="316"/>
    </location>
</feature>
<dbReference type="SUPFAM" id="SSF81296">
    <property type="entry name" value="E set domains"/>
    <property type="match status" value="1"/>
</dbReference>
<evidence type="ECO:0000313" key="6">
    <source>
        <dbReference type="Proteomes" id="UP000292564"/>
    </source>
</evidence>
<dbReference type="Pfam" id="PF03067">
    <property type="entry name" value="LPMO_10"/>
    <property type="match status" value="1"/>
</dbReference>
<keyword evidence="6" id="KW-1185">Reference proteome</keyword>
<dbReference type="InterPro" id="IPR014756">
    <property type="entry name" value="Ig_E-set"/>
</dbReference>
<accession>A0A4Q7ZCN1</accession>
<protein>
    <submittedName>
        <fullName evidence="5">Chitin-binding protein</fullName>
    </submittedName>
</protein>
<comment type="caution">
    <text evidence="5">The sequence shown here is derived from an EMBL/GenBank/DDBJ whole genome shotgun (WGS) entry which is preliminary data.</text>
</comment>